<evidence type="ECO:0000259" key="13">
    <source>
        <dbReference type="Pfam" id="PF12483"/>
    </source>
</evidence>
<dbReference type="GO" id="GO:0016567">
    <property type="term" value="P:protein ubiquitination"/>
    <property type="evidence" value="ECO:0007669"/>
    <property type="project" value="InterPro"/>
</dbReference>
<accession>A0A6V7Q4B6</accession>
<evidence type="ECO:0000256" key="12">
    <source>
        <dbReference type="SAM" id="Phobius"/>
    </source>
</evidence>
<dbReference type="EC" id="2.3.2.27" evidence="3"/>
<dbReference type="InterPro" id="IPR013083">
    <property type="entry name" value="Znf_RING/FYVE/PHD"/>
</dbReference>
<evidence type="ECO:0000256" key="8">
    <source>
        <dbReference type="ARBA" id="ARBA00022786"/>
    </source>
</evidence>
<dbReference type="GO" id="GO:0008270">
    <property type="term" value="F:zinc ion binding"/>
    <property type="evidence" value="ECO:0007669"/>
    <property type="project" value="UniProtKB-KW"/>
</dbReference>
<evidence type="ECO:0000256" key="2">
    <source>
        <dbReference type="ARBA" id="ARBA00004141"/>
    </source>
</evidence>
<dbReference type="Pfam" id="PF12483">
    <property type="entry name" value="GIDE"/>
    <property type="match status" value="1"/>
</dbReference>
<dbReference type="InterPro" id="IPR022170">
    <property type="entry name" value="MUL1-like"/>
</dbReference>
<comment type="subcellular location">
    <subcellularLocation>
        <location evidence="2">Membrane</location>
        <topology evidence="2">Multi-pass membrane protein</topology>
    </subcellularLocation>
</comment>
<reference evidence="14" key="1">
    <citation type="submission" date="2020-07" db="EMBL/GenBank/DDBJ databases">
        <authorList>
            <person name="Lin J."/>
        </authorList>
    </citation>
    <scope>NUCLEOTIDE SEQUENCE</scope>
</reference>
<keyword evidence="7" id="KW-0863">Zinc-finger</keyword>
<dbReference type="GO" id="GO:0016020">
    <property type="term" value="C:membrane"/>
    <property type="evidence" value="ECO:0007669"/>
    <property type="project" value="UniProtKB-SubCell"/>
</dbReference>
<keyword evidence="6" id="KW-0479">Metal-binding</keyword>
<keyword evidence="4" id="KW-0808">Transferase</keyword>
<evidence type="ECO:0000256" key="7">
    <source>
        <dbReference type="ARBA" id="ARBA00022771"/>
    </source>
</evidence>
<dbReference type="GO" id="GO:0061630">
    <property type="term" value="F:ubiquitin protein ligase activity"/>
    <property type="evidence" value="ECO:0007669"/>
    <property type="project" value="UniProtKB-EC"/>
</dbReference>
<proteinExistence type="predicted"/>
<feature type="domain" description="E3 Ubiquitin ligase MUL1-like" evidence="13">
    <location>
        <begin position="170"/>
        <end position="259"/>
    </location>
</feature>
<protein>
    <recommendedName>
        <fullName evidence="3">RING-type E3 ubiquitin transferase</fullName>
        <ecNumber evidence="3">2.3.2.27</ecNumber>
    </recommendedName>
</protein>
<evidence type="ECO:0000256" key="5">
    <source>
        <dbReference type="ARBA" id="ARBA00022692"/>
    </source>
</evidence>
<dbReference type="Gene3D" id="3.30.40.10">
    <property type="entry name" value="Zinc/RING finger domain, C3HC4 (zinc finger)"/>
    <property type="match status" value="1"/>
</dbReference>
<evidence type="ECO:0000256" key="10">
    <source>
        <dbReference type="ARBA" id="ARBA00022989"/>
    </source>
</evidence>
<comment type="catalytic activity">
    <reaction evidence="1">
        <text>S-ubiquitinyl-[E2 ubiquitin-conjugating enzyme]-L-cysteine + [acceptor protein]-L-lysine = [E2 ubiquitin-conjugating enzyme]-L-cysteine + N(6)-ubiquitinyl-[acceptor protein]-L-lysine.</text>
        <dbReference type="EC" id="2.3.2.27"/>
    </reaction>
</comment>
<evidence type="ECO:0000256" key="6">
    <source>
        <dbReference type="ARBA" id="ARBA00022723"/>
    </source>
</evidence>
<dbReference type="PANTHER" id="PTHR47355:SF1">
    <property type="entry name" value="E3 UBIQUITIN-PROTEIN LIGASE SPL2"/>
    <property type="match status" value="1"/>
</dbReference>
<dbReference type="EMBL" id="LR862132">
    <property type="protein sequence ID" value="CAD1838019.1"/>
    <property type="molecule type" value="Genomic_DNA"/>
</dbReference>
<evidence type="ECO:0000256" key="11">
    <source>
        <dbReference type="ARBA" id="ARBA00023136"/>
    </source>
</evidence>
<evidence type="ECO:0000313" key="14">
    <source>
        <dbReference type="EMBL" id="CAD1838019.1"/>
    </source>
</evidence>
<dbReference type="PANTHER" id="PTHR47355">
    <property type="entry name" value="E3 UBIQUITIN-PROTEIN LIGASE SPL2"/>
    <property type="match status" value="1"/>
</dbReference>
<keyword evidence="8" id="KW-0833">Ubl conjugation pathway</keyword>
<keyword evidence="10 12" id="KW-1133">Transmembrane helix</keyword>
<gene>
    <name evidence="14" type="ORF">CB5_LOCUS21230</name>
</gene>
<name>A0A6V7Q4B6_ANACO</name>
<dbReference type="CDD" id="cd23145">
    <property type="entry name" value="RING-HC_SPL2-like"/>
    <property type="match status" value="1"/>
</dbReference>
<evidence type="ECO:0000256" key="4">
    <source>
        <dbReference type="ARBA" id="ARBA00022679"/>
    </source>
</evidence>
<feature type="transmembrane region" description="Helical" evidence="12">
    <location>
        <begin position="243"/>
        <end position="264"/>
    </location>
</feature>
<evidence type="ECO:0000256" key="3">
    <source>
        <dbReference type="ARBA" id="ARBA00012483"/>
    </source>
</evidence>
<organism evidence="14">
    <name type="scientific">Ananas comosus var. bracteatus</name>
    <name type="common">red pineapple</name>
    <dbReference type="NCBI Taxonomy" id="296719"/>
    <lineage>
        <taxon>Eukaryota</taxon>
        <taxon>Viridiplantae</taxon>
        <taxon>Streptophyta</taxon>
        <taxon>Embryophyta</taxon>
        <taxon>Tracheophyta</taxon>
        <taxon>Spermatophyta</taxon>
        <taxon>Magnoliopsida</taxon>
        <taxon>Liliopsida</taxon>
        <taxon>Poales</taxon>
        <taxon>Bromeliaceae</taxon>
        <taxon>Bromelioideae</taxon>
        <taxon>Ananas</taxon>
    </lineage>
</organism>
<keyword evidence="11 12" id="KW-0472">Membrane</keyword>
<dbReference type="InterPro" id="IPR044247">
    <property type="entry name" value="SPL2-like"/>
</dbReference>
<keyword evidence="5 12" id="KW-0812">Transmembrane</keyword>
<evidence type="ECO:0000256" key="1">
    <source>
        <dbReference type="ARBA" id="ARBA00000900"/>
    </source>
</evidence>
<dbReference type="Pfam" id="PF13920">
    <property type="entry name" value="zf-C3HC4_3"/>
    <property type="match status" value="1"/>
</dbReference>
<keyword evidence="9" id="KW-0862">Zinc</keyword>
<sequence>MSSRDNETAAAIARAATSFDGAVLGIGLALCAASTWAKYFATSHALRRIRLAPSAPISDLRSLLPSSSSDDDEAALIVVRGHVQPRSAVDAPPWASAKSFGSLVSQGSGERAVIVKQTQTCLYNEWRGIFGWSFDLHAIFAKSWKEQRTSSFRSVPFILVEGGRCHVLATPYTLFQAIFGNGYPVALLDEEKILPVGKEITAVGFCRTRDGALEVKPCQELPFFLSEMTKDEIEAELATNTAALLWSGILLGTLSIGILGYAIARNWSRWKEWRERRKRDRELRNQAASVPSGMEEELGEVPDGELCVICLMRRRRSAFIPCGHLVCCPSCALTVERDSFQSVLCVAKAFGLRSGFMILEEITRTNQCFQIRAEDSKLFECSFS</sequence>
<dbReference type="AlphaFoldDB" id="A0A6V7Q4B6"/>
<evidence type="ECO:0000256" key="9">
    <source>
        <dbReference type="ARBA" id="ARBA00022833"/>
    </source>
</evidence>